<dbReference type="InterPro" id="IPR058705">
    <property type="entry name" value="A_ENA"/>
</dbReference>
<evidence type="ECO:0000313" key="1">
    <source>
        <dbReference type="EMBL" id="GGF98815.1"/>
    </source>
</evidence>
<proteinExistence type="predicted"/>
<reference evidence="1" key="2">
    <citation type="submission" date="2020-09" db="EMBL/GenBank/DDBJ databases">
        <authorList>
            <person name="Sun Q."/>
            <person name="Zhou Y."/>
        </authorList>
    </citation>
    <scope>NUCLEOTIDE SEQUENCE</scope>
    <source>
        <strain evidence="1">CGMCC 1.12987</strain>
    </source>
</reference>
<dbReference type="EMBL" id="BMGR01000004">
    <property type="protein sequence ID" value="GGF98815.1"/>
    <property type="molecule type" value="Genomic_DNA"/>
</dbReference>
<comment type="caution">
    <text evidence="1">The sequence shown here is derived from an EMBL/GenBank/DDBJ whole genome shotgun (WGS) entry which is preliminary data.</text>
</comment>
<keyword evidence="2" id="KW-1185">Reference proteome</keyword>
<dbReference type="RefSeq" id="WP_188530450.1">
    <property type="nucleotide sequence ID" value="NZ_BMGR01000004.1"/>
</dbReference>
<accession>A0A917FQ27</accession>
<evidence type="ECO:0000313" key="2">
    <source>
        <dbReference type="Proteomes" id="UP000644756"/>
    </source>
</evidence>
<sequence length="118" mass="12911">MSREQDFLRVLEASANLHLNMEKILEAKAVEAEKVRSWMSSHITAEVFPSQQELVKETMQVHEQLIEVIDGLTKLNHGMTHVLKVVLRHDADNQGGIGAMGSLGGMLGGGFDMEAGGK</sequence>
<evidence type="ECO:0008006" key="3">
    <source>
        <dbReference type="Google" id="ProtNLM"/>
    </source>
</evidence>
<gene>
    <name evidence="1" type="ORF">GCM10010916_15110</name>
</gene>
<organism evidence="1 2">
    <name type="scientific">Paenibacillus abyssi</name>
    <dbReference type="NCBI Taxonomy" id="1340531"/>
    <lineage>
        <taxon>Bacteria</taxon>
        <taxon>Bacillati</taxon>
        <taxon>Bacillota</taxon>
        <taxon>Bacilli</taxon>
        <taxon>Bacillales</taxon>
        <taxon>Paenibacillaceae</taxon>
        <taxon>Paenibacillus</taxon>
    </lineage>
</organism>
<reference evidence="1" key="1">
    <citation type="journal article" date="2014" name="Int. J. Syst. Evol. Microbiol.">
        <title>Complete genome sequence of Corynebacterium casei LMG S-19264T (=DSM 44701T), isolated from a smear-ripened cheese.</title>
        <authorList>
            <consortium name="US DOE Joint Genome Institute (JGI-PGF)"/>
            <person name="Walter F."/>
            <person name="Albersmeier A."/>
            <person name="Kalinowski J."/>
            <person name="Ruckert C."/>
        </authorList>
    </citation>
    <scope>NUCLEOTIDE SEQUENCE</scope>
    <source>
        <strain evidence="1">CGMCC 1.12987</strain>
    </source>
</reference>
<dbReference type="AlphaFoldDB" id="A0A917FQ27"/>
<protein>
    <recommendedName>
        <fullName evidence="3">Restriction endonuclease subunit S</fullName>
    </recommendedName>
</protein>
<name>A0A917FQ27_9BACL</name>
<dbReference type="Pfam" id="PF26595">
    <property type="entry name" value="A_ENA"/>
    <property type="match status" value="1"/>
</dbReference>
<dbReference type="Proteomes" id="UP000644756">
    <property type="component" value="Unassembled WGS sequence"/>
</dbReference>